<dbReference type="GO" id="GO:0016020">
    <property type="term" value="C:membrane"/>
    <property type="evidence" value="ECO:0007669"/>
    <property type="project" value="UniProtKB-SubCell"/>
</dbReference>
<evidence type="ECO:0000256" key="2">
    <source>
        <dbReference type="ARBA" id="ARBA00022679"/>
    </source>
</evidence>
<keyword evidence="4" id="KW-1133">Transmembrane helix</keyword>
<gene>
    <name evidence="8" type="ORF">BOX15_Mlig001302g2</name>
</gene>
<evidence type="ECO:0000256" key="1">
    <source>
        <dbReference type="ARBA" id="ARBA00004167"/>
    </source>
</evidence>
<dbReference type="STRING" id="282301.A0A267E6A5"/>
<dbReference type="GO" id="GO:0017095">
    <property type="term" value="F:heparan sulfate 6-sulfotransferase activity"/>
    <property type="evidence" value="ECO:0007669"/>
    <property type="project" value="TreeGrafter"/>
</dbReference>
<name>A0A267E6A5_9PLAT</name>
<protein>
    <recommendedName>
        <fullName evidence="7">Heparan-sulfate 6-O-sulfotransferase</fullName>
        <ecNumber evidence="7">2.8.2.-</ecNumber>
    </recommendedName>
</protein>
<dbReference type="Gene3D" id="3.40.50.300">
    <property type="entry name" value="P-loop containing nucleotide triphosphate hydrolases"/>
    <property type="match status" value="1"/>
</dbReference>
<keyword evidence="2 7" id="KW-0808">Transferase</keyword>
<comment type="caution">
    <text evidence="8">The sequence shown here is derived from an EMBL/GenBank/DDBJ whole genome shotgun (WGS) entry which is preliminary data.</text>
</comment>
<dbReference type="AlphaFoldDB" id="A0A267E6A5"/>
<accession>A0A267E6A5</accession>
<evidence type="ECO:0000256" key="3">
    <source>
        <dbReference type="ARBA" id="ARBA00022692"/>
    </source>
</evidence>
<sequence length="400" mass="44395">MTAISRNRLCLAAFAVVLLACCFLLLSRRHGGSRHLVAGLFNRHRISSANVDTDPDDLDWPPRPPPDLMQGGSALVLVHIQKTGGSSLNRQFVRAGVRGLPCRCRRGRKRCLCLNSADTDWLFSRGSVGWRCGLHASLAALQACVPNWRRFRPGVRLHYMTVLRRPVDRFFSEWRHVRRGATWEAARRFCDGKPMDPQPELCYRGDDWHGVGLAEFAGCATNPAINRQSRMLANLTGRECLGGEEMLAGALANLRRMIFVGLTEYQVLNQYQLTRGLGLLFNRLFWQHDETVASQLNTSRADLAIAESATSLDARLYAAAERLFFHRTRRLLIGDAIAARADPGLAAAIAGLDTAGLRAVAPRMAAAAGVVLRRLGARGVSAAERRRVRQKVKRKLIQSQ</sequence>
<reference evidence="8 9" key="1">
    <citation type="submission" date="2017-06" db="EMBL/GenBank/DDBJ databases">
        <title>A platform for efficient transgenesis in Macrostomum lignano, a flatworm model organism for stem cell research.</title>
        <authorList>
            <person name="Berezikov E."/>
        </authorList>
    </citation>
    <scope>NUCLEOTIDE SEQUENCE [LARGE SCALE GENOMIC DNA]</scope>
    <source>
        <strain evidence="8">DV1</strain>
        <tissue evidence="8">Whole organism</tissue>
    </source>
</reference>
<dbReference type="EMBL" id="NIVC01002529">
    <property type="protein sequence ID" value="PAA57113.1"/>
    <property type="molecule type" value="Genomic_DNA"/>
</dbReference>
<comment type="function">
    <text evidence="7">6-O-sulfation enzyme which catalyzes the transfer of sulfate from 3'-phosphoadenosine 5'-phosphosulfate (PAPS) to position 6 of the N-sulfoglucosamine residue (GlcNS) of heparan sulfate.</text>
</comment>
<dbReference type="EC" id="2.8.2.-" evidence="7"/>
<comment type="subcellular location">
    <subcellularLocation>
        <location evidence="1">Membrane</location>
        <topology evidence="1">Single-pass membrane protein</topology>
    </subcellularLocation>
    <subcellularLocation>
        <location evidence="7">Membrane</location>
        <topology evidence="7">Single-pass type II membrane protein</topology>
    </subcellularLocation>
</comment>
<keyword evidence="5 7" id="KW-0472">Membrane</keyword>
<evidence type="ECO:0000313" key="8">
    <source>
        <dbReference type="EMBL" id="PAA57113.1"/>
    </source>
</evidence>
<keyword evidence="6" id="KW-0325">Glycoprotein</keyword>
<comment type="catalytic activity">
    <reaction evidence="7">
        <text>alpha-D-glucosaminyl-[heparan sulfate](n) + 3'-phosphoadenylyl sulfate = 6-sulfo-alpha-D-glucosaminyl-[heparan sulfate](n) + adenosine 3',5'-bisphosphate + H(+)</text>
        <dbReference type="Rhea" id="RHEA:56604"/>
        <dbReference type="Rhea" id="RHEA-COMP:9830"/>
        <dbReference type="Rhea" id="RHEA-COMP:14621"/>
        <dbReference type="ChEBI" id="CHEBI:15378"/>
        <dbReference type="ChEBI" id="CHEBI:58339"/>
        <dbReference type="ChEBI" id="CHEBI:58343"/>
        <dbReference type="ChEBI" id="CHEBI:58388"/>
        <dbReference type="ChEBI" id="CHEBI:140604"/>
    </reaction>
</comment>
<dbReference type="PANTHER" id="PTHR12812:SF0">
    <property type="entry name" value="HEPARAN-SULFATE 6-O-SULFOTRANSFERASE"/>
    <property type="match status" value="1"/>
</dbReference>
<evidence type="ECO:0000256" key="4">
    <source>
        <dbReference type="ARBA" id="ARBA00022989"/>
    </source>
</evidence>
<dbReference type="OrthoDB" id="406981at2759"/>
<keyword evidence="9" id="KW-1185">Reference proteome</keyword>
<evidence type="ECO:0000256" key="5">
    <source>
        <dbReference type="ARBA" id="ARBA00023136"/>
    </source>
</evidence>
<comment type="similarity">
    <text evidence="7">Belongs to the sulfotransferase 6 family.</text>
</comment>
<dbReference type="InterPro" id="IPR010635">
    <property type="entry name" value="Heparan_SO4-6-sulfoTrfase"/>
</dbReference>
<organism evidence="8 9">
    <name type="scientific">Macrostomum lignano</name>
    <dbReference type="NCBI Taxonomy" id="282301"/>
    <lineage>
        <taxon>Eukaryota</taxon>
        <taxon>Metazoa</taxon>
        <taxon>Spiralia</taxon>
        <taxon>Lophotrochozoa</taxon>
        <taxon>Platyhelminthes</taxon>
        <taxon>Rhabditophora</taxon>
        <taxon>Macrostomorpha</taxon>
        <taxon>Macrostomida</taxon>
        <taxon>Macrostomidae</taxon>
        <taxon>Macrostomum</taxon>
    </lineage>
</organism>
<dbReference type="InterPro" id="IPR027417">
    <property type="entry name" value="P-loop_NTPase"/>
</dbReference>
<keyword evidence="3" id="KW-0812">Transmembrane</keyword>
<evidence type="ECO:0000256" key="6">
    <source>
        <dbReference type="ARBA" id="ARBA00023180"/>
    </source>
</evidence>
<dbReference type="Proteomes" id="UP000215902">
    <property type="component" value="Unassembled WGS sequence"/>
</dbReference>
<evidence type="ECO:0000256" key="7">
    <source>
        <dbReference type="RuleBase" id="RU364122"/>
    </source>
</evidence>
<dbReference type="PROSITE" id="PS51257">
    <property type="entry name" value="PROKAR_LIPOPROTEIN"/>
    <property type="match status" value="1"/>
</dbReference>
<keyword evidence="7" id="KW-0735">Signal-anchor</keyword>
<evidence type="ECO:0000313" key="9">
    <source>
        <dbReference type="Proteomes" id="UP000215902"/>
    </source>
</evidence>
<dbReference type="PANTHER" id="PTHR12812">
    <property type="entry name" value="HEPARAN SULFATE 6-O-SULFOTRANSFERASE 3"/>
    <property type="match status" value="1"/>
</dbReference>
<proteinExistence type="inferred from homology"/>